<dbReference type="Pfam" id="PF13359">
    <property type="entry name" value="DDE_Tnp_4"/>
    <property type="match status" value="1"/>
</dbReference>
<comment type="cofactor">
    <cofactor evidence="1">
        <name>a divalent metal cation</name>
        <dbReference type="ChEBI" id="CHEBI:60240"/>
    </cofactor>
</comment>
<organism evidence="5 6">
    <name type="scientific">Lunasporangiospora selenospora</name>
    <dbReference type="NCBI Taxonomy" id="979761"/>
    <lineage>
        <taxon>Eukaryota</taxon>
        <taxon>Fungi</taxon>
        <taxon>Fungi incertae sedis</taxon>
        <taxon>Mucoromycota</taxon>
        <taxon>Mortierellomycotina</taxon>
        <taxon>Mortierellomycetes</taxon>
        <taxon>Mortierellales</taxon>
        <taxon>Mortierellaceae</taxon>
        <taxon>Lunasporangiospora</taxon>
    </lineage>
</organism>
<evidence type="ECO:0000256" key="2">
    <source>
        <dbReference type="ARBA" id="ARBA00022723"/>
    </source>
</evidence>
<feature type="region of interest" description="Disordered" evidence="3">
    <location>
        <begin position="197"/>
        <end position="222"/>
    </location>
</feature>
<gene>
    <name evidence="5" type="ORF">BGW38_010293</name>
</gene>
<dbReference type="AlphaFoldDB" id="A0A9P6FWT4"/>
<dbReference type="EMBL" id="JAABOA010000819">
    <property type="protein sequence ID" value="KAF9583078.1"/>
    <property type="molecule type" value="Genomic_DNA"/>
</dbReference>
<evidence type="ECO:0000256" key="3">
    <source>
        <dbReference type="SAM" id="MobiDB-lite"/>
    </source>
</evidence>
<keyword evidence="2" id="KW-0479">Metal-binding</keyword>
<proteinExistence type="predicted"/>
<evidence type="ECO:0000259" key="4">
    <source>
        <dbReference type="Pfam" id="PF13359"/>
    </source>
</evidence>
<dbReference type="Proteomes" id="UP000780801">
    <property type="component" value="Unassembled WGS sequence"/>
</dbReference>
<keyword evidence="6" id="KW-1185">Reference proteome</keyword>
<sequence length="247" mass="28353">MEDPASMIDSPIPAHHYDEVEDLLYELALSFQCQYLERPLHYQVNRRDIIELLEGFSDRQCMAILRMSSSSFLDLLHLIIDHPCFKNNSYREQEEVAVQLAVTLDRLGHYGNGMGNDLTGDETDFNTCIAHVRACNENCIGILKSRWMSLKELPIRIRQETSRGDITRALDWITACSILHNFLLERDESSSVLRQEFDGPSLGEFDHPEDQEANSPAGQQFRRGLMEEALRAGRSQRGILAYKHQQL</sequence>
<reference evidence="5" key="1">
    <citation type="journal article" date="2020" name="Fungal Divers.">
        <title>Resolving the Mortierellaceae phylogeny through synthesis of multi-gene phylogenetics and phylogenomics.</title>
        <authorList>
            <person name="Vandepol N."/>
            <person name="Liber J."/>
            <person name="Desiro A."/>
            <person name="Na H."/>
            <person name="Kennedy M."/>
            <person name="Barry K."/>
            <person name="Grigoriev I.V."/>
            <person name="Miller A.N."/>
            <person name="O'Donnell K."/>
            <person name="Stajich J.E."/>
            <person name="Bonito G."/>
        </authorList>
    </citation>
    <scope>NUCLEOTIDE SEQUENCE</scope>
    <source>
        <strain evidence="5">KOD1015</strain>
    </source>
</reference>
<name>A0A9P6FWT4_9FUNG</name>
<accession>A0A9P6FWT4</accession>
<feature type="domain" description="DDE Tnp4" evidence="4">
    <location>
        <begin position="113"/>
        <end position="181"/>
    </location>
</feature>
<evidence type="ECO:0000313" key="5">
    <source>
        <dbReference type="EMBL" id="KAF9583078.1"/>
    </source>
</evidence>
<dbReference type="InterPro" id="IPR027806">
    <property type="entry name" value="HARBI1_dom"/>
</dbReference>
<dbReference type="OrthoDB" id="2445244at2759"/>
<evidence type="ECO:0000256" key="1">
    <source>
        <dbReference type="ARBA" id="ARBA00001968"/>
    </source>
</evidence>
<evidence type="ECO:0000313" key="6">
    <source>
        <dbReference type="Proteomes" id="UP000780801"/>
    </source>
</evidence>
<comment type="caution">
    <text evidence="5">The sequence shown here is derived from an EMBL/GenBank/DDBJ whole genome shotgun (WGS) entry which is preliminary data.</text>
</comment>
<protein>
    <recommendedName>
        <fullName evidence="4">DDE Tnp4 domain-containing protein</fullName>
    </recommendedName>
</protein>
<dbReference type="GO" id="GO:0046872">
    <property type="term" value="F:metal ion binding"/>
    <property type="evidence" value="ECO:0007669"/>
    <property type="project" value="UniProtKB-KW"/>
</dbReference>